<evidence type="ECO:0000256" key="3">
    <source>
        <dbReference type="ARBA" id="ARBA00023082"/>
    </source>
</evidence>
<dbReference type="GO" id="GO:0006352">
    <property type="term" value="P:DNA-templated transcription initiation"/>
    <property type="evidence" value="ECO:0007669"/>
    <property type="project" value="InterPro"/>
</dbReference>
<evidence type="ECO:0000313" key="8">
    <source>
        <dbReference type="EMBL" id="VAX11598.1"/>
    </source>
</evidence>
<comment type="similarity">
    <text evidence="1">Belongs to the sigma-70 factor family. ECF subfamily.</text>
</comment>
<feature type="domain" description="RNA polymerase sigma-70 region 2" evidence="6">
    <location>
        <begin position="16"/>
        <end position="68"/>
    </location>
</feature>
<organism evidence="8">
    <name type="scientific">hydrothermal vent metagenome</name>
    <dbReference type="NCBI Taxonomy" id="652676"/>
    <lineage>
        <taxon>unclassified sequences</taxon>
        <taxon>metagenomes</taxon>
        <taxon>ecological metagenomes</taxon>
    </lineage>
</organism>
<dbReference type="Pfam" id="PF04542">
    <property type="entry name" value="Sigma70_r2"/>
    <property type="match status" value="1"/>
</dbReference>
<dbReference type="InterPro" id="IPR039425">
    <property type="entry name" value="RNA_pol_sigma-70-like"/>
</dbReference>
<reference evidence="8" key="1">
    <citation type="submission" date="2018-06" db="EMBL/GenBank/DDBJ databases">
        <authorList>
            <person name="Zhirakovskaya E."/>
        </authorList>
    </citation>
    <scope>NUCLEOTIDE SEQUENCE</scope>
</reference>
<dbReference type="SUPFAM" id="SSF88659">
    <property type="entry name" value="Sigma3 and sigma4 domains of RNA polymerase sigma factors"/>
    <property type="match status" value="1"/>
</dbReference>
<dbReference type="PANTHER" id="PTHR43133:SF8">
    <property type="entry name" value="RNA POLYMERASE SIGMA FACTOR HI_1459-RELATED"/>
    <property type="match status" value="1"/>
</dbReference>
<sequence length="162" mass="18239">MDRASVEIATLLQSGFRYALSLTHDTHQAEDVLQDAWMAVIRANGPLSKPYLFSAVRSRFLNANRREKLYPVVSLEDLGELGEDDSADEGGAGLDGELLERAIADLRCVEREVLFLMVVEGYTAQEVADLTQRPRGTVLSMLHRGKKKVRRYFKQQNARTMP</sequence>
<dbReference type="GO" id="GO:0016987">
    <property type="term" value="F:sigma factor activity"/>
    <property type="evidence" value="ECO:0007669"/>
    <property type="project" value="UniProtKB-KW"/>
</dbReference>
<dbReference type="Pfam" id="PF08281">
    <property type="entry name" value="Sigma70_r4_2"/>
    <property type="match status" value="1"/>
</dbReference>
<dbReference type="EMBL" id="UOFX01000088">
    <property type="protein sequence ID" value="VAX11598.1"/>
    <property type="molecule type" value="Genomic_DNA"/>
</dbReference>
<evidence type="ECO:0000256" key="2">
    <source>
        <dbReference type="ARBA" id="ARBA00023015"/>
    </source>
</evidence>
<dbReference type="NCBIfam" id="TIGR02937">
    <property type="entry name" value="sigma70-ECF"/>
    <property type="match status" value="1"/>
</dbReference>
<evidence type="ECO:0008006" key="9">
    <source>
        <dbReference type="Google" id="ProtNLM"/>
    </source>
</evidence>
<dbReference type="InterPro" id="IPR013325">
    <property type="entry name" value="RNA_pol_sigma_r2"/>
</dbReference>
<dbReference type="SUPFAM" id="SSF88946">
    <property type="entry name" value="Sigma2 domain of RNA polymerase sigma factors"/>
    <property type="match status" value="1"/>
</dbReference>
<proteinExistence type="inferred from homology"/>
<dbReference type="InterPro" id="IPR007627">
    <property type="entry name" value="RNA_pol_sigma70_r2"/>
</dbReference>
<evidence type="ECO:0000256" key="1">
    <source>
        <dbReference type="ARBA" id="ARBA00010641"/>
    </source>
</evidence>
<protein>
    <recommendedName>
        <fullName evidence="9">RNA polymerase ECF-type sigma factor</fullName>
    </recommendedName>
</protein>
<dbReference type="AlphaFoldDB" id="A0A3B1BJK1"/>
<dbReference type="Gene3D" id="1.10.1740.10">
    <property type="match status" value="1"/>
</dbReference>
<keyword evidence="4" id="KW-0238">DNA-binding</keyword>
<dbReference type="Gene3D" id="1.10.10.10">
    <property type="entry name" value="Winged helix-like DNA-binding domain superfamily/Winged helix DNA-binding domain"/>
    <property type="match status" value="1"/>
</dbReference>
<dbReference type="InterPro" id="IPR013249">
    <property type="entry name" value="RNA_pol_sigma70_r4_t2"/>
</dbReference>
<dbReference type="GO" id="GO:0003677">
    <property type="term" value="F:DNA binding"/>
    <property type="evidence" value="ECO:0007669"/>
    <property type="project" value="UniProtKB-KW"/>
</dbReference>
<dbReference type="InterPro" id="IPR013324">
    <property type="entry name" value="RNA_pol_sigma_r3/r4-like"/>
</dbReference>
<accession>A0A3B1BJK1</accession>
<dbReference type="InterPro" id="IPR036388">
    <property type="entry name" value="WH-like_DNA-bd_sf"/>
</dbReference>
<dbReference type="PANTHER" id="PTHR43133">
    <property type="entry name" value="RNA POLYMERASE ECF-TYPE SIGMA FACTO"/>
    <property type="match status" value="1"/>
</dbReference>
<keyword evidence="3" id="KW-0731">Sigma factor</keyword>
<evidence type="ECO:0000256" key="5">
    <source>
        <dbReference type="ARBA" id="ARBA00023163"/>
    </source>
</evidence>
<evidence type="ECO:0000259" key="7">
    <source>
        <dbReference type="Pfam" id="PF08281"/>
    </source>
</evidence>
<evidence type="ECO:0000256" key="4">
    <source>
        <dbReference type="ARBA" id="ARBA00023125"/>
    </source>
</evidence>
<evidence type="ECO:0000259" key="6">
    <source>
        <dbReference type="Pfam" id="PF04542"/>
    </source>
</evidence>
<gene>
    <name evidence="8" type="ORF">MNBD_GAMMA26-504</name>
</gene>
<dbReference type="CDD" id="cd06171">
    <property type="entry name" value="Sigma70_r4"/>
    <property type="match status" value="1"/>
</dbReference>
<keyword evidence="2" id="KW-0805">Transcription regulation</keyword>
<name>A0A3B1BJK1_9ZZZZ</name>
<feature type="domain" description="RNA polymerase sigma factor 70 region 4 type 2" evidence="7">
    <location>
        <begin position="97"/>
        <end position="148"/>
    </location>
</feature>
<dbReference type="InterPro" id="IPR014284">
    <property type="entry name" value="RNA_pol_sigma-70_dom"/>
</dbReference>
<keyword evidence="5" id="KW-0804">Transcription</keyword>